<dbReference type="OrthoDB" id="10250730at2759"/>
<keyword evidence="2" id="KW-0479">Metal-binding</keyword>
<dbReference type="GO" id="GO:0046872">
    <property type="term" value="F:metal ion binding"/>
    <property type="evidence" value="ECO:0007669"/>
    <property type="project" value="UniProtKB-KW"/>
</dbReference>
<gene>
    <name evidence="6" type="ORF">FB567DRAFT_497079</name>
</gene>
<sequence length="390" mass="43545">MASTASCQSNATFELPEGRSFCELSVIDAQCDMASYPHTLVEPNIAGHQWLNLPTFCFYIKHRNTDAKLLFDLGCRKDWHNSVPSIVDLCKTQIPGLRVGSDVIDILEAGGVQRDALQAVILSHWHYDHCGDPARLDKKTDLIVGKGFKDKFCPGFPSKKDSTFWEAAFEGRNVVEVPFSDNFEIGGLRAHDYFGDGSLYILDIPGHAIGHIGALVRTSSNTTVLLGGDACHFTGMLRPSERKQFPETLPLQTFRLPHLSDSCPCDLFTSCHPESERSNKTPFYKPSSHKDSFYVEPVVAQQSLSALQVFDADPNTLILIAHDNAPRMVLPFFPSSTINDWKEQGYKDQMYWAFVNELPVDGKQRSEILADGLYDDQSNKLRDLLPAIDT</sequence>
<evidence type="ECO:0000256" key="4">
    <source>
        <dbReference type="ARBA" id="ARBA00022833"/>
    </source>
</evidence>
<protein>
    <submittedName>
        <fullName evidence="6">Beta-lactamase-like protein</fullName>
    </submittedName>
</protein>
<dbReference type="SUPFAM" id="SSF56281">
    <property type="entry name" value="Metallo-hydrolase/oxidoreductase"/>
    <property type="match status" value="1"/>
</dbReference>
<dbReference type="InterPro" id="IPR001279">
    <property type="entry name" value="Metallo-B-lactamas"/>
</dbReference>
<evidence type="ECO:0000256" key="3">
    <source>
        <dbReference type="ARBA" id="ARBA00022801"/>
    </source>
</evidence>
<dbReference type="Pfam" id="PF00753">
    <property type="entry name" value="Lactamase_B"/>
    <property type="match status" value="1"/>
</dbReference>
<evidence type="ECO:0000256" key="2">
    <source>
        <dbReference type="ARBA" id="ARBA00022723"/>
    </source>
</evidence>
<name>A0A8K0R668_9PLEO</name>
<proteinExistence type="inferred from homology"/>
<evidence type="ECO:0000313" key="6">
    <source>
        <dbReference type="EMBL" id="KAH7086150.1"/>
    </source>
</evidence>
<dbReference type="AlphaFoldDB" id="A0A8K0R668"/>
<dbReference type="Proteomes" id="UP000813461">
    <property type="component" value="Unassembled WGS sequence"/>
</dbReference>
<dbReference type="PANTHER" id="PTHR42978">
    <property type="entry name" value="QUORUM-QUENCHING LACTONASE YTNP-RELATED-RELATED"/>
    <property type="match status" value="1"/>
</dbReference>
<dbReference type="GO" id="GO:0016787">
    <property type="term" value="F:hydrolase activity"/>
    <property type="evidence" value="ECO:0007669"/>
    <property type="project" value="UniProtKB-KW"/>
</dbReference>
<evidence type="ECO:0000259" key="5">
    <source>
        <dbReference type="SMART" id="SM00849"/>
    </source>
</evidence>
<dbReference type="InterPro" id="IPR036866">
    <property type="entry name" value="RibonucZ/Hydroxyglut_hydro"/>
</dbReference>
<keyword evidence="4" id="KW-0862">Zinc</keyword>
<dbReference type="EMBL" id="JAGMVJ010000011">
    <property type="protein sequence ID" value="KAH7086150.1"/>
    <property type="molecule type" value="Genomic_DNA"/>
</dbReference>
<dbReference type="PANTHER" id="PTHR42978:SF5">
    <property type="entry name" value="METALLO-BETA-LACTAMASE DOMAIN-CONTAINING PROTEIN"/>
    <property type="match status" value="1"/>
</dbReference>
<dbReference type="SMART" id="SM00849">
    <property type="entry name" value="Lactamase_B"/>
    <property type="match status" value="1"/>
</dbReference>
<comment type="similarity">
    <text evidence="1">Belongs to the metallo-beta-lactamase superfamily.</text>
</comment>
<organism evidence="6 7">
    <name type="scientific">Paraphoma chrysanthemicola</name>
    <dbReference type="NCBI Taxonomy" id="798071"/>
    <lineage>
        <taxon>Eukaryota</taxon>
        <taxon>Fungi</taxon>
        <taxon>Dikarya</taxon>
        <taxon>Ascomycota</taxon>
        <taxon>Pezizomycotina</taxon>
        <taxon>Dothideomycetes</taxon>
        <taxon>Pleosporomycetidae</taxon>
        <taxon>Pleosporales</taxon>
        <taxon>Pleosporineae</taxon>
        <taxon>Phaeosphaeriaceae</taxon>
        <taxon>Paraphoma</taxon>
    </lineage>
</organism>
<feature type="domain" description="Metallo-beta-lactamase" evidence="5">
    <location>
        <begin position="54"/>
        <end position="272"/>
    </location>
</feature>
<dbReference type="InterPro" id="IPR051013">
    <property type="entry name" value="MBL_superfamily_lactonases"/>
</dbReference>
<evidence type="ECO:0000256" key="1">
    <source>
        <dbReference type="ARBA" id="ARBA00007749"/>
    </source>
</evidence>
<evidence type="ECO:0000313" key="7">
    <source>
        <dbReference type="Proteomes" id="UP000813461"/>
    </source>
</evidence>
<keyword evidence="7" id="KW-1185">Reference proteome</keyword>
<accession>A0A8K0R668</accession>
<dbReference type="Gene3D" id="3.60.15.10">
    <property type="entry name" value="Ribonuclease Z/Hydroxyacylglutathione hydrolase-like"/>
    <property type="match status" value="1"/>
</dbReference>
<keyword evidence="3" id="KW-0378">Hydrolase</keyword>
<comment type="caution">
    <text evidence="6">The sequence shown here is derived from an EMBL/GenBank/DDBJ whole genome shotgun (WGS) entry which is preliminary data.</text>
</comment>
<reference evidence="6" key="1">
    <citation type="journal article" date="2021" name="Nat. Commun.">
        <title>Genetic determinants of endophytism in the Arabidopsis root mycobiome.</title>
        <authorList>
            <person name="Mesny F."/>
            <person name="Miyauchi S."/>
            <person name="Thiergart T."/>
            <person name="Pickel B."/>
            <person name="Atanasova L."/>
            <person name="Karlsson M."/>
            <person name="Huettel B."/>
            <person name="Barry K.W."/>
            <person name="Haridas S."/>
            <person name="Chen C."/>
            <person name="Bauer D."/>
            <person name="Andreopoulos W."/>
            <person name="Pangilinan J."/>
            <person name="LaButti K."/>
            <person name="Riley R."/>
            <person name="Lipzen A."/>
            <person name="Clum A."/>
            <person name="Drula E."/>
            <person name="Henrissat B."/>
            <person name="Kohler A."/>
            <person name="Grigoriev I.V."/>
            <person name="Martin F.M."/>
            <person name="Hacquard S."/>
        </authorList>
    </citation>
    <scope>NUCLEOTIDE SEQUENCE</scope>
    <source>
        <strain evidence="6">MPI-SDFR-AT-0120</strain>
    </source>
</reference>
<dbReference type="CDD" id="cd07730">
    <property type="entry name" value="metallo-hydrolase-like_MBL-fold"/>
    <property type="match status" value="1"/>
</dbReference>